<organism evidence="6 7">
    <name type="scientific">Litorivivens lipolytica</name>
    <dbReference type="NCBI Taxonomy" id="1524264"/>
    <lineage>
        <taxon>Bacteria</taxon>
        <taxon>Pseudomonadati</taxon>
        <taxon>Pseudomonadota</taxon>
        <taxon>Gammaproteobacteria</taxon>
        <taxon>Litorivivens</taxon>
    </lineage>
</organism>
<dbReference type="GO" id="GO:0016020">
    <property type="term" value="C:membrane"/>
    <property type="evidence" value="ECO:0007669"/>
    <property type="project" value="UniProtKB-SubCell"/>
</dbReference>
<name>A0A7W4W5U3_9GAMM</name>
<evidence type="ECO:0000256" key="5">
    <source>
        <dbReference type="SAM" id="Phobius"/>
    </source>
</evidence>
<comment type="subcellular location">
    <subcellularLocation>
        <location evidence="1">Membrane</location>
    </subcellularLocation>
</comment>
<keyword evidence="3 5" id="KW-1133">Transmembrane helix</keyword>
<keyword evidence="7" id="KW-1185">Reference proteome</keyword>
<keyword evidence="4 5" id="KW-0472">Membrane</keyword>
<dbReference type="EMBL" id="JACHWY010000002">
    <property type="protein sequence ID" value="MBB3047895.1"/>
    <property type="molecule type" value="Genomic_DNA"/>
</dbReference>
<evidence type="ECO:0000313" key="6">
    <source>
        <dbReference type="EMBL" id="MBB3047895.1"/>
    </source>
</evidence>
<evidence type="ECO:0008006" key="8">
    <source>
        <dbReference type="Google" id="ProtNLM"/>
    </source>
</evidence>
<feature type="transmembrane region" description="Helical" evidence="5">
    <location>
        <begin position="73"/>
        <end position="99"/>
    </location>
</feature>
<reference evidence="6 7" key="1">
    <citation type="submission" date="2020-08" db="EMBL/GenBank/DDBJ databases">
        <title>Genomic Encyclopedia of Type Strains, Phase III (KMG-III): the genomes of soil and plant-associated and newly described type strains.</title>
        <authorList>
            <person name="Whitman W."/>
        </authorList>
    </citation>
    <scope>NUCLEOTIDE SEQUENCE [LARGE SCALE GENOMIC DNA]</scope>
    <source>
        <strain evidence="6 7">CECT 8654</strain>
    </source>
</reference>
<feature type="transmembrane region" description="Helical" evidence="5">
    <location>
        <begin position="119"/>
        <end position="140"/>
    </location>
</feature>
<proteinExistence type="predicted"/>
<dbReference type="SUPFAM" id="SSF161084">
    <property type="entry name" value="MAPEG domain-like"/>
    <property type="match status" value="1"/>
</dbReference>
<dbReference type="AlphaFoldDB" id="A0A7W4W5U3"/>
<dbReference type="Gene3D" id="1.20.120.550">
    <property type="entry name" value="Membrane associated eicosanoid/glutathione metabolism-like domain"/>
    <property type="match status" value="1"/>
</dbReference>
<dbReference type="InterPro" id="IPR023352">
    <property type="entry name" value="MAPEG-like_dom_sf"/>
</dbReference>
<evidence type="ECO:0000256" key="4">
    <source>
        <dbReference type="ARBA" id="ARBA00023136"/>
    </source>
</evidence>
<evidence type="ECO:0000256" key="1">
    <source>
        <dbReference type="ARBA" id="ARBA00004370"/>
    </source>
</evidence>
<dbReference type="Proteomes" id="UP000537130">
    <property type="component" value="Unassembled WGS sequence"/>
</dbReference>
<accession>A0A7W4W5U3</accession>
<evidence type="ECO:0000313" key="7">
    <source>
        <dbReference type="Proteomes" id="UP000537130"/>
    </source>
</evidence>
<keyword evidence="2 5" id="KW-0812">Transmembrane</keyword>
<sequence>MGEQTSILGPVVVLVAWSLVMWLWMYATRIPAIAKANMQLDPNAPNGEQMAQLPPAVRWKADNYNHLMEQPTIFYAIAITLAVLGAGDGVNATLAWAYVGLRVLHSLIQVLVNKIEVRFMVFVLSTLPLIALTWNAAMIAL</sequence>
<dbReference type="RefSeq" id="WP_183410650.1">
    <property type="nucleotide sequence ID" value="NZ_JACHWY010000002.1"/>
</dbReference>
<evidence type="ECO:0000256" key="2">
    <source>
        <dbReference type="ARBA" id="ARBA00022692"/>
    </source>
</evidence>
<feature type="transmembrane region" description="Helical" evidence="5">
    <location>
        <begin position="6"/>
        <end position="27"/>
    </location>
</feature>
<dbReference type="InterPro" id="IPR001129">
    <property type="entry name" value="Membr-assoc_MAPEG"/>
</dbReference>
<protein>
    <recommendedName>
        <fullName evidence="8">MAPEG family protein</fullName>
    </recommendedName>
</protein>
<gene>
    <name evidence="6" type="ORF">FHR99_002161</name>
</gene>
<dbReference type="Pfam" id="PF01124">
    <property type="entry name" value="MAPEG"/>
    <property type="match status" value="1"/>
</dbReference>
<evidence type="ECO:0000256" key="3">
    <source>
        <dbReference type="ARBA" id="ARBA00022989"/>
    </source>
</evidence>
<comment type="caution">
    <text evidence="6">The sequence shown here is derived from an EMBL/GenBank/DDBJ whole genome shotgun (WGS) entry which is preliminary data.</text>
</comment>